<dbReference type="RefSeq" id="WP_317063629.1">
    <property type="nucleotide sequence ID" value="NZ_WBKO01000001.1"/>
</dbReference>
<accession>A0ABU3WY57</accession>
<sequence length="95" mass="10031">MILTIARRLMDGGFILPLLAAELNLPPDALTERLFMMERLGFVERSGECGEPAGETAPSCCCAGCSGCGGTGSPGVVRYTLTEKGRRLAGAEPRR</sequence>
<dbReference type="InterPro" id="IPR036390">
    <property type="entry name" value="WH_DNA-bd_sf"/>
</dbReference>
<comment type="caution">
    <text evidence="1">The sequence shown here is derived from an EMBL/GenBank/DDBJ whole genome shotgun (WGS) entry which is preliminary data.</text>
</comment>
<organism evidence="1 2">
    <name type="scientific">Methanoculleus caldifontis</name>
    <dbReference type="NCBI Taxonomy" id="2651577"/>
    <lineage>
        <taxon>Archaea</taxon>
        <taxon>Methanobacteriati</taxon>
        <taxon>Methanobacteriota</taxon>
        <taxon>Stenosarchaea group</taxon>
        <taxon>Methanomicrobia</taxon>
        <taxon>Methanomicrobiales</taxon>
        <taxon>Methanomicrobiaceae</taxon>
        <taxon>Methanoculleus</taxon>
    </lineage>
</organism>
<dbReference type="Proteomes" id="UP001281203">
    <property type="component" value="Unassembled WGS sequence"/>
</dbReference>
<evidence type="ECO:0000313" key="1">
    <source>
        <dbReference type="EMBL" id="MDV2480661.1"/>
    </source>
</evidence>
<proteinExistence type="predicted"/>
<protein>
    <recommendedName>
        <fullName evidence="3">Transcriptional regulator HTH-type FeoC domain-containing protein</fullName>
    </recommendedName>
</protein>
<evidence type="ECO:0008006" key="3">
    <source>
        <dbReference type="Google" id="ProtNLM"/>
    </source>
</evidence>
<reference evidence="1 2" key="1">
    <citation type="submission" date="2019-10" db="EMBL/GenBank/DDBJ databases">
        <title>Isolation and characterization of Methanoculleus sp. Wushi-C6 from a hot spring well.</title>
        <authorList>
            <person name="Chen S.-C."/>
            <person name="Lan Z.-H."/>
            <person name="You Y.-T."/>
            <person name="Lai M.-C."/>
        </authorList>
    </citation>
    <scope>NUCLEOTIDE SEQUENCE [LARGE SCALE GENOMIC DNA]</scope>
    <source>
        <strain evidence="1 2">Wushi-C6</strain>
    </source>
</reference>
<dbReference type="Gene3D" id="1.10.10.10">
    <property type="entry name" value="Winged helix-like DNA-binding domain superfamily/Winged helix DNA-binding domain"/>
    <property type="match status" value="1"/>
</dbReference>
<name>A0ABU3WY57_9EURY</name>
<gene>
    <name evidence="1" type="ORF">F8E02_01285</name>
</gene>
<dbReference type="EMBL" id="WBKO01000001">
    <property type="protein sequence ID" value="MDV2480661.1"/>
    <property type="molecule type" value="Genomic_DNA"/>
</dbReference>
<keyword evidence="2" id="KW-1185">Reference proteome</keyword>
<dbReference type="SUPFAM" id="SSF46785">
    <property type="entry name" value="Winged helix' DNA-binding domain"/>
    <property type="match status" value="1"/>
</dbReference>
<dbReference type="InterPro" id="IPR036388">
    <property type="entry name" value="WH-like_DNA-bd_sf"/>
</dbReference>
<evidence type="ECO:0000313" key="2">
    <source>
        <dbReference type="Proteomes" id="UP001281203"/>
    </source>
</evidence>